<protein>
    <recommendedName>
        <fullName evidence="5">Arylamine N-acetyltransferase</fullName>
    </recommendedName>
</protein>
<comment type="caution">
    <text evidence="3">The sequence shown here is derived from an EMBL/GenBank/DDBJ whole genome shotgun (WGS) entry which is preliminary data.</text>
</comment>
<dbReference type="InterPro" id="IPR001447">
    <property type="entry name" value="Arylamine_N-AcTrfase"/>
</dbReference>
<keyword evidence="4" id="KW-1185">Reference proteome</keyword>
<dbReference type="Gene3D" id="3.30.2140.20">
    <property type="match status" value="1"/>
</dbReference>
<dbReference type="GO" id="GO:0016407">
    <property type="term" value="F:acetyltransferase activity"/>
    <property type="evidence" value="ECO:0007669"/>
    <property type="project" value="InterPro"/>
</dbReference>
<reference evidence="3" key="1">
    <citation type="submission" date="2023-06" db="EMBL/GenBank/DDBJ databases">
        <authorList>
            <person name="Noh H."/>
        </authorList>
    </citation>
    <scope>NUCLEOTIDE SEQUENCE</scope>
    <source>
        <strain evidence="3">DUCC20226</strain>
    </source>
</reference>
<dbReference type="PRINTS" id="PR01543">
    <property type="entry name" value="ANATRNSFRASE"/>
</dbReference>
<accession>A0AAD9W0B7</accession>
<dbReference type="PANTHER" id="PTHR11786">
    <property type="entry name" value="N-HYDROXYARYLAMINE O-ACETYLTRANSFERASE"/>
    <property type="match status" value="1"/>
</dbReference>
<name>A0AAD9W0B7_PHOAM</name>
<dbReference type="EMBL" id="JAUJFL010000007">
    <property type="protein sequence ID" value="KAK2599839.1"/>
    <property type="molecule type" value="Genomic_DNA"/>
</dbReference>
<dbReference type="InterPro" id="IPR053710">
    <property type="entry name" value="Arylamine_NAT_domain_sf"/>
</dbReference>
<dbReference type="PANTHER" id="PTHR11786:SF0">
    <property type="entry name" value="ARYLAMINE N-ACETYLTRANSFERASE 4-RELATED"/>
    <property type="match status" value="1"/>
</dbReference>
<keyword evidence="2" id="KW-0808">Transferase</keyword>
<dbReference type="AlphaFoldDB" id="A0AAD9W0B7"/>
<keyword evidence="2" id="KW-0012">Acyltransferase</keyword>
<comment type="similarity">
    <text evidence="1 2">Belongs to the arylamine N-acetyltransferase family.</text>
</comment>
<evidence type="ECO:0008006" key="5">
    <source>
        <dbReference type="Google" id="ProtNLM"/>
    </source>
</evidence>
<dbReference type="InterPro" id="IPR038765">
    <property type="entry name" value="Papain-like_cys_pep_sf"/>
</dbReference>
<proteinExistence type="inferred from homology"/>
<evidence type="ECO:0000313" key="3">
    <source>
        <dbReference type="EMBL" id="KAK2599839.1"/>
    </source>
</evidence>
<gene>
    <name evidence="3" type="ORF">N8I77_011562</name>
</gene>
<evidence type="ECO:0000256" key="1">
    <source>
        <dbReference type="ARBA" id="ARBA00006547"/>
    </source>
</evidence>
<sequence>MATYSEEQLELYLKHIGYLRSKHPADRLQLLTGLQRHHQARVPFDNIALHYSPTRLLSLDPQDLFHKVVTNSRGGYCMEVNELFATVLRTLGFRLYSSGGRVKHERLSHMVNLVTIEGKKYLVDVGFGAQEATRPVPLEDGHEITTIAPTRGRLELKHLDKQATKGDPAQRLWVWSSRRSEGAAWEEMYSFSEAEFFAEDFEVMSYYVMTKPQSWFLQTVIAYRPVLDPGTGELVGERILHKDVVKEGESGQNRVLEVLKTEEDRVRALEKYFDICLTEKERKGIRGLVTELKG</sequence>
<dbReference type="Pfam" id="PF00797">
    <property type="entry name" value="Acetyltransf_2"/>
    <property type="match status" value="1"/>
</dbReference>
<dbReference type="SUPFAM" id="SSF54001">
    <property type="entry name" value="Cysteine proteinases"/>
    <property type="match status" value="1"/>
</dbReference>
<evidence type="ECO:0000256" key="2">
    <source>
        <dbReference type="RuleBase" id="RU003452"/>
    </source>
</evidence>
<evidence type="ECO:0000313" key="4">
    <source>
        <dbReference type="Proteomes" id="UP001265746"/>
    </source>
</evidence>
<dbReference type="Proteomes" id="UP001265746">
    <property type="component" value="Unassembled WGS sequence"/>
</dbReference>
<organism evidence="3 4">
    <name type="scientific">Phomopsis amygdali</name>
    <name type="common">Fusicoccum amygdali</name>
    <dbReference type="NCBI Taxonomy" id="1214568"/>
    <lineage>
        <taxon>Eukaryota</taxon>
        <taxon>Fungi</taxon>
        <taxon>Dikarya</taxon>
        <taxon>Ascomycota</taxon>
        <taxon>Pezizomycotina</taxon>
        <taxon>Sordariomycetes</taxon>
        <taxon>Sordariomycetidae</taxon>
        <taxon>Diaporthales</taxon>
        <taxon>Diaporthaceae</taxon>
        <taxon>Diaporthe</taxon>
    </lineage>
</organism>